<organism>
    <name type="scientific">Branchiostoma floridae</name>
    <name type="common">Florida lancelet</name>
    <name type="synonym">Amphioxus</name>
    <dbReference type="NCBI Taxonomy" id="7739"/>
    <lineage>
        <taxon>Eukaryota</taxon>
        <taxon>Metazoa</taxon>
        <taxon>Chordata</taxon>
        <taxon>Cephalochordata</taxon>
        <taxon>Leptocardii</taxon>
        <taxon>Amphioxiformes</taxon>
        <taxon>Branchiostomatidae</taxon>
        <taxon>Branchiostoma</taxon>
    </lineage>
</organism>
<proteinExistence type="predicted"/>
<feature type="non-terminal residue" evidence="3">
    <location>
        <position position="198"/>
    </location>
</feature>
<dbReference type="EMBL" id="GG666508">
    <property type="protein sequence ID" value="EEN61093.1"/>
    <property type="molecule type" value="Genomic_DNA"/>
</dbReference>
<gene>
    <name evidence="3" type="ORF">BRAFLDRAFT_85229</name>
</gene>
<sequence length="198" mass="20810">MTAPTTGVKANPEGKGVDKTDAKGDGKTPPRRGMVFGLAAALLLVTCAAVTGGLLAYFRGNDGPKMFTLQASVGGQTVREEVEFDQRSGTAVYRDVGGGTEGEIVQTSEGLLVLYWQGGCYLLEGGKKNGTRELDIGSAEAAVEALAADPVPRLEVSELVFLNKSVPIRAEDDVTLRAELPPICGDALLFRVQEENAP</sequence>
<dbReference type="InParanoid" id="C3YF91"/>
<evidence type="ECO:0000256" key="2">
    <source>
        <dbReference type="SAM" id="Phobius"/>
    </source>
</evidence>
<reference evidence="3" key="1">
    <citation type="journal article" date="2008" name="Nature">
        <title>The amphioxus genome and the evolution of the chordate karyotype.</title>
        <authorList>
            <consortium name="US DOE Joint Genome Institute (JGI-PGF)"/>
            <person name="Putnam N.H."/>
            <person name="Butts T."/>
            <person name="Ferrier D.E.K."/>
            <person name="Furlong R.F."/>
            <person name="Hellsten U."/>
            <person name="Kawashima T."/>
            <person name="Robinson-Rechavi M."/>
            <person name="Shoguchi E."/>
            <person name="Terry A."/>
            <person name="Yu J.-K."/>
            <person name="Benito-Gutierrez E.L."/>
            <person name="Dubchak I."/>
            <person name="Garcia-Fernandez J."/>
            <person name="Gibson-Brown J.J."/>
            <person name="Grigoriev I.V."/>
            <person name="Horton A.C."/>
            <person name="de Jong P.J."/>
            <person name="Jurka J."/>
            <person name="Kapitonov V.V."/>
            <person name="Kohara Y."/>
            <person name="Kuroki Y."/>
            <person name="Lindquist E."/>
            <person name="Lucas S."/>
            <person name="Osoegawa K."/>
            <person name="Pennacchio L.A."/>
            <person name="Salamov A.A."/>
            <person name="Satou Y."/>
            <person name="Sauka-Spengler T."/>
            <person name="Schmutz J."/>
            <person name="Shin-I T."/>
            <person name="Toyoda A."/>
            <person name="Bronner-Fraser M."/>
            <person name="Fujiyama A."/>
            <person name="Holland L.Z."/>
            <person name="Holland P.W.H."/>
            <person name="Satoh N."/>
            <person name="Rokhsar D.S."/>
        </authorList>
    </citation>
    <scope>NUCLEOTIDE SEQUENCE [LARGE SCALE GENOMIC DNA]</scope>
    <source>
        <strain evidence="3">S238N-H82</strain>
        <tissue evidence="3">Testes</tissue>
    </source>
</reference>
<evidence type="ECO:0000256" key="1">
    <source>
        <dbReference type="SAM" id="MobiDB-lite"/>
    </source>
</evidence>
<keyword evidence="2" id="KW-0472">Membrane</keyword>
<feature type="transmembrane region" description="Helical" evidence="2">
    <location>
        <begin position="34"/>
        <end position="58"/>
    </location>
</feature>
<evidence type="ECO:0008006" key="4">
    <source>
        <dbReference type="Google" id="ProtNLM"/>
    </source>
</evidence>
<keyword evidence="2" id="KW-0812">Transmembrane</keyword>
<name>C3YF91_BRAFL</name>
<protein>
    <recommendedName>
        <fullName evidence="4">BRICHOS domain-containing protein</fullName>
    </recommendedName>
</protein>
<accession>C3YF91</accession>
<feature type="compositionally biased region" description="Basic and acidic residues" evidence="1">
    <location>
        <begin position="15"/>
        <end position="28"/>
    </location>
</feature>
<dbReference type="AlphaFoldDB" id="C3YF91"/>
<feature type="region of interest" description="Disordered" evidence="1">
    <location>
        <begin position="1"/>
        <end position="30"/>
    </location>
</feature>
<keyword evidence="2" id="KW-1133">Transmembrane helix</keyword>
<evidence type="ECO:0000313" key="3">
    <source>
        <dbReference type="EMBL" id="EEN61093.1"/>
    </source>
</evidence>